<evidence type="ECO:0000259" key="10">
    <source>
        <dbReference type="PROSITE" id="PS50052"/>
    </source>
</evidence>
<dbReference type="HAMAP" id="MF_00328">
    <property type="entry name" value="Guanylate_kinase"/>
    <property type="match status" value="1"/>
</dbReference>
<dbReference type="Gene3D" id="3.40.50.300">
    <property type="entry name" value="P-loop containing nucleotide triphosphate hydrolases"/>
    <property type="match status" value="1"/>
</dbReference>
<evidence type="ECO:0000256" key="3">
    <source>
        <dbReference type="ARBA" id="ARBA00016296"/>
    </source>
</evidence>
<dbReference type="InterPro" id="IPR008144">
    <property type="entry name" value="Guanylate_kin-like_dom"/>
</dbReference>
<dbReference type="Pfam" id="PF00625">
    <property type="entry name" value="Guanylate_kin"/>
    <property type="match status" value="1"/>
</dbReference>
<keyword evidence="9" id="KW-0963">Cytoplasm</keyword>
<comment type="similarity">
    <text evidence="1 9">Belongs to the guanylate kinase family.</text>
</comment>
<keyword evidence="6 9" id="KW-0418">Kinase</keyword>
<dbReference type="CDD" id="cd00071">
    <property type="entry name" value="GMPK"/>
    <property type="match status" value="1"/>
</dbReference>
<dbReference type="GO" id="GO:0016301">
    <property type="term" value="F:kinase activity"/>
    <property type="evidence" value="ECO:0007669"/>
    <property type="project" value="UniProtKB-KW"/>
</dbReference>
<dbReference type="EC" id="2.7.4.8" evidence="2 9"/>
<evidence type="ECO:0000256" key="4">
    <source>
        <dbReference type="ARBA" id="ARBA00022679"/>
    </source>
</evidence>
<evidence type="ECO:0000256" key="9">
    <source>
        <dbReference type="HAMAP-Rule" id="MF_00328"/>
    </source>
</evidence>
<keyword evidence="12" id="KW-1185">Reference proteome</keyword>
<dbReference type="PROSITE" id="PS00856">
    <property type="entry name" value="GUANYLATE_KINASE_1"/>
    <property type="match status" value="1"/>
</dbReference>
<dbReference type="Proteomes" id="UP001354989">
    <property type="component" value="Chromosome"/>
</dbReference>
<dbReference type="SUPFAM" id="SSF52540">
    <property type="entry name" value="P-loop containing nucleoside triphosphate hydrolases"/>
    <property type="match status" value="1"/>
</dbReference>
<dbReference type="NCBIfam" id="TIGR03263">
    <property type="entry name" value="guanyl_kin"/>
    <property type="match status" value="1"/>
</dbReference>
<comment type="catalytic activity">
    <reaction evidence="9">
        <text>GMP + ATP = GDP + ADP</text>
        <dbReference type="Rhea" id="RHEA:20780"/>
        <dbReference type="ChEBI" id="CHEBI:30616"/>
        <dbReference type="ChEBI" id="CHEBI:58115"/>
        <dbReference type="ChEBI" id="CHEBI:58189"/>
        <dbReference type="ChEBI" id="CHEBI:456216"/>
        <dbReference type="EC" id="2.7.4.8"/>
    </reaction>
</comment>
<feature type="binding site" evidence="9">
    <location>
        <begin position="12"/>
        <end position="19"/>
    </location>
    <ligand>
        <name>ATP</name>
        <dbReference type="ChEBI" id="CHEBI:30616"/>
    </ligand>
</feature>
<dbReference type="PANTHER" id="PTHR23117">
    <property type="entry name" value="GUANYLATE KINASE-RELATED"/>
    <property type="match status" value="1"/>
</dbReference>
<comment type="function">
    <text evidence="9">Essential for recycling GMP and indirectly, cGMP.</text>
</comment>
<dbReference type="PANTHER" id="PTHR23117:SF13">
    <property type="entry name" value="GUANYLATE KINASE"/>
    <property type="match status" value="1"/>
</dbReference>
<dbReference type="InterPro" id="IPR008145">
    <property type="entry name" value="GK/Ca_channel_bsu"/>
</dbReference>
<keyword evidence="4 9" id="KW-0808">Transferase</keyword>
<evidence type="ECO:0000256" key="8">
    <source>
        <dbReference type="ARBA" id="ARBA00030128"/>
    </source>
</evidence>
<dbReference type="RefSeq" id="WP_332919749.1">
    <property type="nucleotide sequence ID" value="NZ_AP025292.1"/>
</dbReference>
<protein>
    <recommendedName>
        <fullName evidence="3 9">Guanylate kinase</fullName>
        <ecNumber evidence="2 9">2.7.4.8</ecNumber>
    </recommendedName>
    <alternativeName>
        <fullName evidence="8 9">GMP kinase</fullName>
    </alternativeName>
</protein>
<evidence type="ECO:0000256" key="6">
    <source>
        <dbReference type="ARBA" id="ARBA00022777"/>
    </source>
</evidence>
<evidence type="ECO:0000313" key="11">
    <source>
        <dbReference type="EMBL" id="BDC98050.1"/>
    </source>
</evidence>
<dbReference type="Gene3D" id="3.30.63.10">
    <property type="entry name" value="Guanylate Kinase phosphate binding domain"/>
    <property type="match status" value="1"/>
</dbReference>
<sequence>MTHQGKAFIFSAPSGSGKTTIVHHLLNQRRDLAFSISATTRAQRGQEVDGQDYYFLKMDDFCSRKDRDEFVEWEEVYPGCCYGTLKAEVERIWAEGKHVVFDVDVKGGVSLKKYFQERALAVFVRIPNLETLEARLRGRGTDDETAIKKRLAKAEYELGFEPDFDVTIINDRLDEALKASEKTIENFIRK</sequence>
<dbReference type="InterPro" id="IPR020590">
    <property type="entry name" value="Guanylate_kinase_CS"/>
</dbReference>
<reference evidence="11 12" key="1">
    <citation type="submission" date="2021-12" db="EMBL/GenBank/DDBJ databases">
        <title>Genome sequencing of bacteria with rrn-lacking chromosome and rrn-plasmid.</title>
        <authorList>
            <person name="Anda M."/>
            <person name="Iwasaki W."/>
        </authorList>
    </citation>
    <scope>NUCLEOTIDE SEQUENCE [LARGE SCALE GENOMIC DNA]</scope>
    <source>
        <strain evidence="11 12">NBRC 101262</strain>
    </source>
</reference>
<evidence type="ECO:0000256" key="2">
    <source>
        <dbReference type="ARBA" id="ARBA00012961"/>
    </source>
</evidence>
<dbReference type="InterPro" id="IPR027417">
    <property type="entry name" value="P-loop_NTPase"/>
</dbReference>
<evidence type="ECO:0000313" key="12">
    <source>
        <dbReference type="Proteomes" id="UP001354989"/>
    </source>
</evidence>
<proteinExistence type="inferred from homology"/>
<gene>
    <name evidence="9 11" type="primary">gmk</name>
    <name evidence="11" type="ORF">PEPS_03310</name>
</gene>
<feature type="domain" description="Guanylate kinase-like" evidence="10">
    <location>
        <begin position="5"/>
        <end position="185"/>
    </location>
</feature>
<dbReference type="PROSITE" id="PS50052">
    <property type="entry name" value="GUANYLATE_KINASE_2"/>
    <property type="match status" value="1"/>
</dbReference>
<dbReference type="EMBL" id="AP025292">
    <property type="protein sequence ID" value="BDC98050.1"/>
    <property type="molecule type" value="Genomic_DNA"/>
</dbReference>
<accession>A0ABM7VAV6</accession>
<organism evidence="11 12">
    <name type="scientific">Persicobacter psychrovividus</name>
    <dbReference type="NCBI Taxonomy" id="387638"/>
    <lineage>
        <taxon>Bacteria</taxon>
        <taxon>Pseudomonadati</taxon>
        <taxon>Bacteroidota</taxon>
        <taxon>Cytophagia</taxon>
        <taxon>Cytophagales</taxon>
        <taxon>Persicobacteraceae</taxon>
        <taxon>Persicobacter</taxon>
    </lineage>
</organism>
<dbReference type="SMART" id="SM00072">
    <property type="entry name" value="GuKc"/>
    <property type="match status" value="1"/>
</dbReference>
<evidence type="ECO:0000256" key="7">
    <source>
        <dbReference type="ARBA" id="ARBA00022840"/>
    </source>
</evidence>
<evidence type="ECO:0000256" key="5">
    <source>
        <dbReference type="ARBA" id="ARBA00022741"/>
    </source>
</evidence>
<dbReference type="InterPro" id="IPR017665">
    <property type="entry name" value="Guanylate_kinase"/>
</dbReference>
<keyword evidence="7 9" id="KW-0067">ATP-binding</keyword>
<keyword evidence="5 9" id="KW-0547">Nucleotide-binding</keyword>
<name>A0ABM7VAV6_9BACT</name>
<evidence type="ECO:0000256" key="1">
    <source>
        <dbReference type="ARBA" id="ARBA00005790"/>
    </source>
</evidence>
<comment type="subcellular location">
    <subcellularLocation>
        <location evidence="9">Cytoplasm</location>
    </subcellularLocation>
</comment>